<dbReference type="AlphaFoldDB" id="A0A0P6XQ15"/>
<evidence type="ECO:0000256" key="4">
    <source>
        <dbReference type="ARBA" id="ARBA00022692"/>
    </source>
</evidence>
<dbReference type="PANTHER" id="PTHR30071:SF1">
    <property type="entry name" value="CYTOCHROME B_B6 PROTEIN-RELATED"/>
    <property type="match status" value="1"/>
</dbReference>
<feature type="transmembrane region" description="Helical" evidence="8">
    <location>
        <begin position="143"/>
        <end position="166"/>
    </location>
</feature>
<dbReference type="OrthoDB" id="9814290at2"/>
<gene>
    <name evidence="10" type="ORF">SE15_10620</name>
</gene>
<comment type="subcellular location">
    <subcellularLocation>
        <location evidence="1">Membrane</location>
        <topology evidence="1">Multi-pass membrane protein</topology>
    </subcellularLocation>
</comment>
<feature type="domain" description="Cytochrome c assembly protein" evidence="9">
    <location>
        <begin position="15"/>
        <end position="170"/>
    </location>
</feature>
<dbReference type="PATRIC" id="fig|869279.4.peg.1744"/>
<sequence length="232" mass="25909">MSTTPRALVVLDVIAGLALAVAAGMVFFYAPLERVMGAVQKVFYFHVAAGWVGMLGFGLAAVAGIIYLMRRRSRWDLLGVAAIEIGLVFTLINVVTGMIWARPVWNTWWTWDPRLTTATIMELVYIAYLMLRQGIEDPERRARFGAVYAIVGFLSVPLTFFSIRIFRTIHPVVLGSGDPTATGAFSMTPRMTQTLMVSLVAFSLLFVALLWHRLRLGELGERVEQLRLKLQS</sequence>
<dbReference type="EMBL" id="LGKO01000005">
    <property type="protein sequence ID" value="KPL82567.1"/>
    <property type="molecule type" value="Genomic_DNA"/>
</dbReference>
<keyword evidence="11" id="KW-1185">Reference proteome</keyword>
<feature type="transmembrane region" description="Helical" evidence="8">
    <location>
        <begin position="113"/>
        <end position="131"/>
    </location>
</feature>
<dbReference type="Proteomes" id="UP000050544">
    <property type="component" value="Unassembled WGS sequence"/>
</dbReference>
<feature type="transmembrane region" description="Helical" evidence="8">
    <location>
        <begin position="195"/>
        <end position="212"/>
    </location>
</feature>
<evidence type="ECO:0000313" key="10">
    <source>
        <dbReference type="EMBL" id="KPL82567.1"/>
    </source>
</evidence>
<evidence type="ECO:0000256" key="5">
    <source>
        <dbReference type="ARBA" id="ARBA00022748"/>
    </source>
</evidence>
<evidence type="ECO:0000256" key="1">
    <source>
        <dbReference type="ARBA" id="ARBA00004141"/>
    </source>
</evidence>
<dbReference type="PRINTS" id="PR01386">
    <property type="entry name" value="CCMCBIOGNSIS"/>
</dbReference>
<evidence type="ECO:0000256" key="3">
    <source>
        <dbReference type="ARBA" id="ARBA00016463"/>
    </source>
</evidence>
<proteinExistence type="inferred from homology"/>
<dbReference type="InterPro" id="IPR003557">
    <property type="entry name" value="Cyt_c_biogenesis_CcmC"/>
</dbReference>
<dbReference type="GO" id="GO:0017004">
    <property type="term" value="P:cytochrome complex assembly"/>
    <property type="evidence" value="ECO:0007669"/>
    <property type="project" value="UniProtKB-KW"/>
</dbReference>
<feature type="transmembrane region" description="Helical" evidence="8">
    <location>
        <begin position="7"/>
        <end position="30"/>
    </location>
</feature>
<protein>
    <recommendedName>
        <fullName evidence="3">Heme exporter protein C</fullName>
    </recommendedName>
</protein>
<comment type="similarity">
    <text evidence="2">Belongs to the CcmC/CycZ/HelC family.</text>
</comment>
<reference evidence="10 11" key="1">
    <citation type="submission" date="2015-07" db="EMBL/GenBank/DDBJ databases">
        <title>Whole genome sequence of Thermanaerothrix daxensis DSM 23592.</title>
        <authorList>
            <person name="Hemp J."/>
            <person name="Ward L.M."/>
            <person name="Pace L.A."/>
            <person name="Fischer W.W."/>
        </authorList>
    </citation>
    <scope>NUCLEOTIDE SEQUENCE [LARGE SCALE GENOMIC DNA]</scope>
    <source>
        <strain evidence="10 11">GNS-1</strain>
    </source>
</reference>
<accession>A0A0P6XQ15</accession>
<keyword evidence="6 8" id="KW-1133">Transmembrane helix</keyword>
<evidence type="ECO:0000256" key="7">
    <source>
        <dbReference type="ARBA" id="ARBA00023136"/>
    </source>
</evidence>
<keyword evidence="5" id="KW-0201">Cytochrome c-type biogenesis</keyword>
<evidence type="ECO:0000256" key="2">
    <source>
        <dbReference type="ARBA" id="ARBA00005840"/>
    </source>
</evidence>
<evidence type="ECO:0000256" key="6">
    <source>
        <dbReference type="ARBA" id="ARBA00022989"/>
    </source>
</evidence>
<keyword evidence="4 8" id="KW-0812">Transmembrane</keyword>
<dbReference type="PANTHER" id="PTHR30071">
    <property type="entry name" value="HEME EXPORTER PROTEIN C"/>
    <property type="match status" value="1"/>
</dbReference>
<feature type="transmembrane region" description="Helical" evidence="8">
    <location>
        <begin position="80"/>
        <end position="101"/>
    </location>
</feature>
<evidence type="ECO:0000259" key="9">
    <source>
        <dbReference type="Pfam" id="PF01578"/>
    </source>
</evidence>
<comment type="caution">
    <text evidence="10">The sequence shown here is derived from an EMBL/GenBank/DDBJ whole genome shotgun (WGS) entry which is preliminary data.</text>
</comment>
<dbReference type="GO" id="GO:0020037">
    <property type="term" value="F:heme binding"/>
    <property type="evidence" value="ECO:0007669"/>
    <property type="project" value="InterPro"/>
</dbReference>
<feature type="transmembrane region" description="Helical" evidence="8">
    <location>
        <begin position="42"/>
        <end position="68"/>
    </location>
</feature>
<dbReference type="Pfam" id="PF01578">
    <property type="entry name" value="Cytochrom_C_asm"/>
    <property type="match status" value="1"/>
</dbReference>
<keyword evidence="7 8" id="KW-0472">Membrane</keyword>
<name>A0A0P6XQ15_9CHLR</name>
<dbReference type="RefSeq" id="WP_054522079.1">
    <property type="nucleotide sequence ID" value="NZ_LGKO01000005.1"/>
</dbReference>
<dbReference type="InterPro" id="IPR002541">
    <property type="entry name" value="Cyt_c_assembly"/>
</dbReference>
<evidence type="ECO:0000256" key="8">
    <source>
        <dbReference type="SAM" id="Phobius"/>
    </source>
</evidence>
<organism evidence="10 11">
    <name type="scientific">Thermanaerothrix daxensis</name>
    <dbReference type="NCBI Taxonomy" id="869279"/>
    <lineage>
        <taxon>Bacteria</taxon>
        <taxon>Bacillati</taxon>
        <taxon>Chloroflexota</taxon>
        <taxon>Anaerolineae</taxon>
        <taxon>Anaerolineales</taxon>
        <taxon>Anaerolineaceae</taxon>
        <taxon>Thermanaerothrix</taxon>
    </lineage>
</organism>
<dbReference type="GO" id="GO:0015232">
    <property type="term" value="F:heme transmembrane transporter activity"/>
    <property type="evidence" value="ECO:0007669"/>
    <property type="project" value="InterPro"/>
</dbReference>
<dbReference type="InterPro" id="IPR045062">
    <property type="entry name" value="Cyt_c_biogenesis_CcsA/CcmC"/>
</dbReference>
<dbReference type="STRING" id="869279.SE15_10620"/>
<evidence type="ECO:0000313" key="11">
    <source>
        <dbReference type="Proteomes" id="UP000050544"/>
    </source>
</evidence>
<dbReference type="GO" id="GO:0005886">
    <property type="term" value="C:plasma membrane"/>
    <property type="evidence" value="ECO:0007669"/>
    <property type="project" value="TreeGrafter"/>
</dbReference>